<dbReference type="InterPro" id="IPR011709">
    <property type="entry name" value="DEAD-box_helicase_OB_fold"/>
</dbReference>
<dbReference type="InterPro" id="IPR001650">
    <property type="entry name" value="Helicase_C-like"/>
</dbReference>
<feature type="domain" description="Helicase C-terminal" evidence="5">
    <location>
        <begin position="717"/>
        <end position="898"/>
    </location>
</feature>
<dbReference type="PROSITE" id="PS51192">
    <property type="entry name" value="HELICASE_ATP_BIND_1"/>
    <property type="match status" value="1"/>
</dbReference>
<name>A0A9W6ZC89_9STRA</name>
<dbReference type="Proteomes" id="UP001165122">
    <property type="component" value="Unassembled WGS sequence"/>
</dbReference>
<dbReference type="GO" id="GO:0003723">
    <property type="term" value="F:RNA binding"/>
    <property type="evidence" value="ECO:0007669"/>
    <property type="project" value="TreeGrafter"/>
</dbReference>
<dbReference type="SMART" id="SM00490">
    <property type="entry name" value="HELICc"/>
    <property type="match status" value="1"/>
</dbReference>
<dbReference type="GO" id="GO:0004386">
    <property type="term" value="F:helicase activity"/>
    <property type="evidence" value="ECO:0007669"/>
    <property type="project" value="TreeGrafter"/>
</dbReference>
<evidence type="ECO:0000256" key="3">
    <source>
        <dbReference type="SAM" id="MobiDB-lite"/>
    </source>
</evidence>
<gene>
    <name evidence="6" type="ORF">TrLO_g5826</name>
</gene>
<dbReference type="SMART" id="SM00487">
    <property type="entry name" value="DEXDc"/>
    <property type="match status" value="1"/>
</dbReference>
<dbReference type="Gene3D" id="3.40.50.300">
    <property type="entry name" value="P-loop containing nucleotide triphosphate hydrolases"/>
    <property type="match status" value="2"/>
</dbReference>
<dbReference type="PROSITE" id="PS51194">
    <property type="entry name" value="HELICASE_CTER"/>
    <property type="match status" value="1"/>
</dbReference>
<dbReference type="InterPro" id="IPR011545">
    <property type="entry name" value="DEAD/DEAH_box_helicase_dom"/>
</dbReference>
<dbReference type="CDD" id="cd17917">
    <property type="entry name" value="DEXHc_RHA-like"/>
    <property type="match status" value="1"/>
</dbReference>
<feature type="compositionally biased region" description="Pro residues" evidence="3">
    <location>
        <begin position="114"/>
        <end position="128"/>
    </location>
</feature>
<dbReference type="CDD" id="cd18791">
    <property type="entry name" value="SF2_C_RHA"/>
    <property type="match status" value="1"/>
</dbReference>
<dbReference type="InterPro" id="IPR007502">
    <property type="entry name" value="Helicase-assoc_dom"/>
</dbReference>
<dbReference type="SUPFAM" id="SSF52540">
    <property type="entry name" value="P-loop containing nucleoside triphosphate hydrolases"/>
    <property type="match status" value="1"/>
</dbReference>
<dbReference type="GO" id="GO:0005524">
    <property type="term" value="F:ATP binding"/>
    <property type="evidence" value="ECO:0007669"/>
    <property type="project" value="UniProtKB-KW"/>
</dbReference>
<keyword evidence="2" id="KW-0067">ATP-binding</keyword>
<feature type="region of interest" description="Disordered" evidence="3">
    <location>
        <begin position="109"/>
        <end position="128"/>
    </location>
</feature>
<dbReference type="SMART" id="SM00847">
    <property type="entry name" value="HA2"/>
    <property type="match status" value="1"/>
</dbReference>
<feature type="compositionally biased region" description="Low complexity" evidence="3">
    <location>
        <begin position="412"/>
        <end position="424"/>
    </location>
</feature>
<feature type="domain" description="Helicase ATP-binding" evidence="4">
    <location>
        <begin position="466"/>
        <end position="616"/>
    </location>
</feature>
<accession>A0A9W6ZC89</accession>
<dbReference type="InterPro" id="IPR014001">
    <property type="entry name" value="Helicase_ATP-bd"/>
</dbReference>
<organism evidence="6 7">
    <name type="scientific">Triparma laevis f. longispina</name>
    <dbReference type="NCBI Taxonomy" id="1714387"/>
    <lineage>
        <taxon>Eukaryota</taxon>
        <taxon>Sar</taxon>
        <taxon>Stramenopiles</taxon>
        <taxon>Ochrophyta</taxon>
        <taxon>Bolidophyceae</taxon>
        <taxon>Parmales</taxon>
        <taxon>Triparmaceae</taxon>
        <taxon>Triparma</taxon>
    </lineage>
</organism>
<dbReference type="OrthoDB" id="5600252at2759"/>
<evidence type="ECO:0000256" key="1">
    <source>
        <dbReference type="ARBA" id="ARBA00022741"/>
    </source>
</evidence>
<dbReference type="EMBL" id="BRXW01000388">
    <property type="protein sequence ID" value="GMH49556.1"/>
    <property type="molecule type" value="Genomic_DNA"/>
</dbReference>
<keyword evidence="7" id="KW-1185">Reference proteome</keyword>
<evidence type="ECO:0000259" key="5">
    <source>
        <dbReference type="PROSITE" id="PS51194"/>
    </source>
</evidence>
<dbReference type="Pfam" id="PF07717">
    <property type="entry name" value="OB_NTP_bind"/>
    <property type="match status" value="1"/>
</dbReference>
<feature type="region of interest" description="Disordered" evidence="3">
    <location>
        <begin position="409"/>
        <end position="428"/>
    </location>
</feature>
<proteinExistence type="predicted"/>
<dbReference type="InterPro" id="IPR027417">
    <property type="entry name" value="P-loop_NTPase"/>
</dbReference>
<evidence type="ECO:0000313" key="6">
    <source>
        <dbReference type="EMBL" id="GMH49556.1"/>
    </source>
</evidence>
<sequence length="1242" mass="138173">MLPLHYPSRLPPSPLPTGLPLRNFLKSLINLSRPSSLESNLLTILFAGWPLDLNSCNKVQAYDTLSLADLNVDYRDSTLKSIEVEANEEEEEDLSTMLGAGLDLLDDDSTLTLPLPPNDSPPSPPPTPQLVPITLPTTLPLPTYPNPYDFQPLQPSNLLHSSITLSSLTRHLSKLLTALKSDYNVSKHDVQYYERCMKRVEGRKKKYAVLKVEVEYYKVEEEENEGGEVVSRFLILKEEFKGKIEVLEDYEETKPPPTQIQKHPLYNKYNIKTKNNNKSTKWTGATPSSSLDGLTKGRKSKFNKEALTLSYLSSNSTFTESPETSIVINLDDAKEFLSLKILWGLESKRNLGKMFEYRWREVWEGWEKERYDVEKEVEERLDRKVSKLVKITSLLHRECVERTKSQLPTILTTPNPSKPNPTSNAKFSRRSKKFPDIVKIMSTPQWLEKLESRKKLPIYNKRTSILTTISQNPITILRGSTGCGKSTQLPQYLLENFEGKIIVTQPRRVAAMALADRVEYECTNSELIGHAVRGSSKSGRLVYCTTGVALKMLEEGGLDCKCLVVDEVHERSWQVDLLLNYVRNGERDFKVVLMSATLDLELFGGYFGASTPPIIDVEGRTFPVKHFYLEDIVEESGEMIERDCWVQGEGGMGKYDVRMKVNGVRQSITLDADDGKDVVYRNSNPTNYSKLGYKESTRISMERVDERIINYGLIVRTVESYLTGTSNFKNEVNSSGSGGCHNNGSVLIFLPGVGEIKELSALMEGSWTIRNSNIRILHLHSNLSPQRQKEVFSCGRKLILSTNIAETSVTIADVTCVVDCGLSREISVSKRSSTSTLRKSVISKASANQRSGRAGRVQPGVCLRFFSRHTNENMEEHLTPEVMRMPLESVVMSVLGGQGGECIGGGGVAGFLKGCPQPPDERGVEVALDELVNIGAVTRIKPVRGETPGGEVLTPLGKHLLKLGVDCRIGKFLIYSCILKCLGKGLAIASLLSVGKSVFIDGDGGEGKIARRKFEDESGSDFLALSNAYHAYLSSPTRQFCSKNFLNHSVLRDALNLTTQLKSALSDSSWISNSNTIPGLSVNDDNCNIVTAALSAGLGLYAKLEKGGEGKKKRLLWRGEEVTVHPSSGYRGGETDWVVFFERFTTTKMWISTVSPISTLTLLLLSPGNLIVNYPQHTASVGKNKLCIGDFKVGIKSGIVLEEFRSRLESEIELRMMGEIRKEGAESFEVLTKVLRYEGATI</sequence>
<dbReference type="Pfam" id="PF00270">
    <property type="entry name" value="DEAD"/>
    <property type="match status" value="1"/>
</dbReference>
<comment type="caution">
    <text evidence="6">The sequence shown here is derived from an EMBL/GenBank/DDBJ whole genome shotgun (WGS) entry which is preliminary data.</text>
</comment>
<dbReference type="PANTHER" id="PTHR18934">
    <property type="entry name" value="ATP-DEPENDENT RNA HELICASE"/>
    <property type="match status" value="1"/>
</dbReference>
<evidence type="ECO:0000256" key="2">
    <source>
        <dbReference type="ARBA" id="ARBA00022840"/>
    </source>
</evidence>
<evidence type="ECO:0000259" key="4">
    <source>
        <dbReference type="PROSITE" id="PS51192"/>
    </source>
</evidence>
<dbReference type="PANTHER" id="PTHR18934:SF145">
    <property type="entry name" value="ATP-DEPENDENT RNA HELICASE DHX57-RELATED"/>
    <property type="match status" value="1"/>
</dbReference>
<dbReference type="Gene3D" id="1.20.120.1080">
    <property type="match status" value="1"/>
</dbReference>
<reference evidence="7" key="1">
    <citation type="journal article" date="2023" name="Commun. Biol.">
        <title>Genome analysis of Parmales, the sister group of diatoms, reveals the evolutionary specialization of diatoms from phago-mixotrophs to photoautotrophs.</title>
        <authorList>
            <person name="Ban H."/>
            <person name="Sato S."/>
            <person name="Yoshikawa S."/>
            <person name="Yamada K."/>
            <person name="Nakamura Y."/>
            <person name="Ichinomiya M."/>
            <person name="Sato N."/>
            <person name="Blanc-Mathieu R."/>
            <person name="Endo H."/>
            <person name="Kuwata A."/>
            <person name="Ogata H."/>
        </authorList>
    </citation>
    <scope>NUCLEOTIDE SEQUENCE [LARGE SCALE GENOMIC DNA]</scope>
    <source>
        <strain evidence="7">NIES 3700</strain>
    </source>
</reference>
<keyword evidence="1" id="KW-0547">Nucleotide-binding</keyword>
<protein>
    <submittedName>
        <fullName evidence="6">Uncharacterized protein</fullName>
    </submittedName>
</protein>
<evidence type="ECO:0000313" key="7">
    <source>
        <dbReference type="Proteomes" id="UP001165122"/>
    </source>
</evidence>
<dbReference type="AlphaFoldDB" id="A0A9W6ZC89"/>
<dbReference type="Pfam" id="PF00271">
    <property type="entry name" value="Helicase_C"/>
    <property type="match status" value="1"/>
</dbReference>
<dbReference type="Pfam" id="PF21010">
    <property type="entry name" value="HA2_C"/>
    <property type="match status" value="1"/>
</dbReference>